<dbReference type="InterPro" id="IPR020846">
    <property type="entry name" value="MFS_dom"/>
</dbReference>
<feature type="transmembrane region" description="Helical" evidence="7">
    <location>
        <begin position="289"/>
        <end position="309"/>
    </location>
</feature>
<keyword evidence="5 7" id="KW-0472">Membrane</keyword>
<feature type="transmembrane region" description="Helical" evidence="7">
    <location>
        <begin position="357"/>
        <end position="377"/>
    </location>
</feature>
<evidence type="ECO:0000313" key="10">
    <source>
        <dbReference type="Proteomes" id="UP000315226"/>
    </source>
</evidence>
<keyword evidence="3 7" id="KW-0812">Transmembrane</keyword>
<keyword evidence="10" id="KW-1185">Reference proteome</keyword>
<dbReference type="InterPro" id="IPR050189">
    <property type="entry name" value="MFS_Efflux_Transporters"/>
</dbReference>
<dbReference type="PANTHER" id="PTHR43124:SF3">
    <property type="entry name" value="CHLORAMPHENICOL EFFLUX PUMP RV0191"/>
    <property type="match status" value="1"/>
</dbReference>
<dbReference type="RefSeq" id="WP_141301358.1">
    <property type="nucleotide sequence ID" value="NZ_BJMN01000052.1"/>
</dbReference>
<dbReference type="PROSITE" id="PS50850">
    <property type="entry name" value="MFS"/>
    <property type="match status" value="1"/>
</dbReference>
<feature type="region of interest" description="Disordered" evidence="6">
    <location>
        <begin position="387"/>
        <end position="417"/>
    </location>
</feature>
<dbReference type="Gene3D" id="1.20.1250.20">
    <property type="entry name" value="MFS general substrate transporter like domains"/>
    <property type="match status" value="1"/>
</dbReference>
<feature type="transmembrane region" description="Helical" evidence="7">
    <location>
        <begin position="330"/>
        <end position="351"/>
    </location>
</feature>
<reference evidence="9 10" key="1">
    <citation type="submission" date="2019-06" db="EMBL/GenBank/DDBJ databases">
        <title>Whole genome shotgun sequence of Streptomyces gardneri NBRC 12865.</title>
        <authorList>
            <person name="Hosoyama A."/>
            <person name="Uohara A."/>
            <person name="Ohji S."/>
            <person name="Ichikawa N."/>
        </authorList>
    </citation>
    <scope>NUCLEOTIDE SEQUENCE [LARGE SCALE GENOMIC DNA]</scope>
    <source>
        <strain evidence="9 10">NBRC 12865</strain>
    </source>
</reference>
<comment type="subcellular location">
    <subcellularLocation>
        <location evidence="1">Cell membrane</location>
        <topology evidence="1">Multi-pass membrane protein</topology>
    </subcellularLocation>
</comment>
<dbReference type="AlphaFoldDB" id="A0A4Y3RZ16"/>
<evidence type="ECO:0000256" key="5">
    <source>
        <dbReference type="ARBA" id="ARBA00023136"/>
    </source>
</evidence>
<feature type="transmembrane region" description="Helical" evidence="7">
    <location>
        <begin position="38"/>
        <end position="59"/>
    </location>
</feature>
<gene>
    <name evidence="9" type="ORF">SGA01_67550</name>
</gene>
<feature type="domain" description="Major facilitator superfamily (MFS) profile" evidence="8">
    <location>
        <begin position="4"/>
        <end position="379"/>
    </location>
</feature>
<dbReference type="CDD" id="cd17324">
    <property type="entry name" value="MFS_NepI_like"/>
    <property type="match status" value="1"/>
</dbReference>
<organism evidence="9 10">
    <name type="scientific">Streptomyces gardneri</name>
    <dbReference type="NCBI Taxonomy" id="66892"/>
    <lineage>
        <taxon>Bacteria</taxon>
        <taxon>Bacillati</taxon>
        <taxon>Actinomycetota</taxon>
        <taxon>Actinomycetes</taxon>
        <taxon>Kitasatosporales</taxon>
        <taxon>Streptomycetaceae</taxon>
        <taxon>Streptomyces</taxon>
    </lineage>
</organism>
<evidence type="ECO:0000256" key="1">
    <source>
        <dbReference type="ARBA" id="ARBA00004651"/>
    </source>
</evidence>
<accession>A0A4Y3RZ16</accession>
<dbReference type="EMBL" id="BJMN01000052">
    <property type="protein sequence ID" value="GEB61150.1"/>
    <property type="molecule type" value="Genomic_DNA"/>
</dbReference>
<feature type="transmembrane region" description="Helical" evidence="7">
    <location>
        <begin position="71"/>
        <end position="96"/>
    </location>
</feature>
<evidence type="ECO:0000256" key="3">
    <source>
        <dbReference type="ARBA" id="ARBA00022692"/>
    </source>
</evidence>
<feature type="transmembrane region" description="Helical" evidence="7">
    <location>
        <begin position="267"/>
        <end position="283"/>
    </location>
</feature>
<evidence type="ECO:0000256" key="4">
    <source>
        <dbReference type="ARBA" id="ARBA00022989"/>
    </source>
</evidence>
<dbReference type="Pfam" id="PF07690">
    <property type="entry name" value="MFS_1"/>
    <property type="match status" value="1"/>
</dbReference>
<evidence type="ECO:0000256" key="2">
    <source>
        <dbReference type="ARBA" id="ARBA00022475"/>
    </source>
</evidence>
<dbReference type="SUPFAM" id="SSF103473">
    <property type="entry name" value="MFS general substrate transporter"/>
    <property type="match status" value="1"/>
</dbReference>
<proteinExistence type="predicted"/>
<feature type="transmembrane region" description="Helical" evidence="7">
    <location>
        <begin position="102"/>
        <end position="121"/>
    </location>
</feature>
<comment type="caution">
    <text evidence="9">The sequence shown here is derived from an EMBL/GenBank/DDBJ whole genome shotgun (WGS) entry which is preliminary data.</text>
</comment>
<evidence type="ECO:0000256" key="7">
    <source>
        <dbReference type="SAM" id="Phobius"/>
    </source>
</evidence>
<dbReference type="Proteomes" id="UP000315226">
    <property type="component" value="Unassembled WGS sequence"/>
</dbReference>
<sequence length="417" mass="42004">MPLALLALAVSAFGIGTTEFVMMGLLPNVADDLGTSVPTAGYLVSAYAIGVVVGAPLLTALGSRIPRKRMLLLLMALFVVGNLASALAPGFGWLVAGRVLAGLPHGAFFGVGAVVAARLVSEDRQARAVATMFLGLTVANILGVPAATLLGQHLGWRATFLVVTVIGLLAMAALARLVPYVPLDERQGLGREVRALGRPQVLLGLLTAVFGFAGVFAVYSYLASMTTEVMGFGESTVTVVLALFGLGMTGGALAAGPLTDRALRPTLYGSLAALVLALVAFRFTVHVPWLALVTVVVLGAVGFMTTTPLQMLVMRKAKDAPTLASASNHSAFNLANAGGAWAGGAAVAAGWGWTSPALVGAGLTAVGLAVAAVAGLLDRAGTAQGASRVVAGSPQESTGADRAVPEVRGTASPASGS</sequence>
<evidence type="ECO:0000313" key="9">
    <source>
        <dbReference type="EMBL" id="GEB61150.1"/>
    </source>
</evidence>
<feature type="transmembrane region" description="Helical" evidence="7">
    <location>
        <begin position="128"/>
        <end position="150"/>
    </location>
</feature>
<keyword evidence="2" id="KW-1003">Cell membrane</keyword>
<evidence type="ECO:0000256" key="6">
    <source>
        <dbReference type="SAM" id="MobiDB-lite"/>
    </source>
</evidence>
<feature type="transmembrane region" description="Helical" evidence="7">
    <location>
        <begin position="235"/>
        <end position="255"/>
    </location>
</feature>
<keyword evidence="4 7" id="KW-1133">Transmembrane helix</keyword>
<dbReference type="InterPro" id="IPR011701">
    <property type="entry name" value="MFS"/>
</dbReference>
<name>A0A4Y3RZ16_9ACTN</name>
<protein>
    <submittedName>
        <fullName evidence="9">MFS transporter</fullName>
    </submittedName>
</protein>
<feature type="transmembrane region" description="Helical" evidence="7">
    <location>
        <begin position="156"/>
        <end position="181"/>
    </location>
</feature>
<dbReference type="GO" id="GO:0005886">
    <property type="term" value="C:plasma membrane"/>
    <property type="evidence" value="ECO:0007669"/>
    <property type="project" value="UniProtKB-SubCell"/>
</dbReference>
<dbReference type="OrthoDB" id="9814237at2"/>
<feature type="transmembrane region" description="Helical" evidence="7">
    <location>
        <begin position="201"/>
        <end position="223"/>
    </location>
</feature>
<evidence type="ECO:0000259" key="8">
    <source>
        <dbReference type="PROSITE" id="PS50850"/>
    </source>
</evidence>
<dbReference type="PANTHER" id="PTHR43124">
    <property type="entry name" value="PURINE EFFLUX PUMP PBUE"/>
    <property type="match status" value="1"/>
</dbReference>
<dbReference type="GO" id="GO:0022857">
    <property type="term" value="F:transmembrane transporter activity"/>
    <property type="evidence" value="ECO:0007669"/>
    <property type="project" value="InterPro"/>
</dbReference>
<dbReference type="InterPro" id="IPR036259">
    <property type="entry name" value="MFS_trans_sf"/>
</dbReference>